<reference evidence="1 2" key="1">
    <citation type="journal article" date="2007" name="Science">
        <title>Sea anemone genome reveals ancestral eumetazoan gene repertoire and genomic organization.</title>
        <authorList>
            <person name="Putnam N.H."/>
            <person name="Srivastava M."/>
            <person name="Hellsten U."/>
            <person name="Dirks B."/>
            <person name="Chapman J."/>
            <person name="Salamov A."/>
            <person name="Terry A."/>
            <person name="Shapiro H."/>
            <person name="Lindquist E."/>
            <person name="Kapitonov V.V."/>
            <person name="Jurka J."/>
            <person name="Genikhovich G."/>
            <person name="Grigoriev I.V."/>
            <person name="Lucas S.M."/>
            <person name="Steele R.E."/>
            <person name="Finnerty J.R."/>
            <person name="Technau U."/>
            <person name="Martindale M.Q."/>
            <person name="Rokhsar D.S."/>
        </authorList>
    </citation>
    <scope>NUCLEOTIDE SEQUENCE [LARGE SCALE GENOMIC DNA]</scope>
    <source>
        <strain evidence="2">CH2 X CH6</strain>
    </source>
</reference>
<name>A7SL16_NEMVE</name>
<dbReference type="Proteomes" id="UP000001593">
    <property type="component" value="Unassembled WGS sequence"/>
</dbReference>
<sequence>MTHFKLSSPNKVLKLLSNLSRWKATGIDKISGKILKAAASSISPSLSYIFNNAIITCCFPDEWKMARVLPLFKKGAK</sequence>
<dbReference type="EMBL" id="DS469693">
    <property type="protein sequence ID" value="EDO35617.1"/>
    <property type="molecule type" value="Genomic_DNA"/>
</dbReference>
<evidence type="ECO:0000313" key="1">
    <source>
        <dbReference type="EMBL" id="EDO35617.1"/>
    </source>
</evidence>
<evidence type="ECO:0000313" key="2">
    <source>
        <dbReference type="Proteomes" id="UP000001593"/>
    </source>
</evidence>
<dbReference type="PANTHER" id="PTHR47510:SF3">
    <property type="entry name" value="ENDO_EXONUCLEASE_PHOSPHATASE DOMAIN-CONTAINING PROTEIN"/>
    <property type="match status" value="1"/>
</dbReference>
<dbReference type="PhylomeDB" id="A7SL16"/>
<dbReference type="InParanoid" id="A7SL16"/>
<keyword evidence="2" id="KW-1185">Reference proteome</keyword>
<feature type="non-terminal residue" evidence="1">
    <location>
        <position position="77"/>
    </location>
</feature>
<dbReference type="PANTHER" id="PTHR47510">
    <property type="entry name" value="REVERSE TRANSCRIPTASE DOMAIN-CONTAINING PROTEIN"/>
    <property type="match status" value="1"/>
</dbReference>
<dbReference type="AlphaFoldDB" id="A7SL16"/>
<gene>
    <name evidence="1" type="ORF">NEMVEDRAFT_v1g122171</name>
</gene>
<organism evidence="1 2">
    <name type="scientific">Nematostella vectensis</name>
    <name type="common">Starlet sea anemone</name>
    <dbReference type="NCBI Taxonomy" id="45351"/>
    <lineage>
        <taxon>Eukaryota</taxon>
        <taxon>Metazoa</taxon>
        <taxon>Cnidaria</taxon>
        <taxon>Anthozoa</taxon>
        <taxon>Hexacorallia</taxon>
        <taxon>Actiniaria</taxon>
        <taxon>Edwardsiidae</taxon>
        <taxon>Nematostella</taxon>
    </lineage>
</organism>
<protein>
    <submittedName>
        <fullName evidence="1">Uncharacterized protein</fullName>
    </submittedName>
</protein>
<accession>A7SL16</accession>
<proteinExistence type="predicted"/>
<dbReference type="HOGENOM" id="CLU_118269_2_0_1"/>